<evidence type="ECO:0000313" key="2">
    <source>
        <dbReference type="EMBL" id="OWR48957.1"/>
    </source>
</evidence>
<accession>A0A212F5E6</accession>
<evidence type="ECO:0000313" key="3">
    <source>
        <dbReference type="Proteomes" id="UP000007151"/>
    </source>
</evidence>
<evidence type="ECO:0000256" key="1">
    <source>
        <dbReference type="ARBA" id="ARBA00008999"/>
    </source>
</evidence>
<dbReference type="AlphaFoldDB" id="A0A212F5E6"/>
<gene>
    <name evidence="2" type="ORF">KGM_215299</name>
</gene>
<proteinExistence type="inferred from homology"/>
<dbReference type="Proteomes" id="UP000007151">
    <property type="component" value="Unassembled WGS sequence"/>
</dbReference>
<dbReference type="eggNOG" id="KOG2559">
    <property type="taxonomic scope" value="Eukaryota"/>
</dbReference>
<dbReference type="KEGG" id="dpl:KGM_215299"/>
<name>A0A212F5E6_DANPL</name>
<dbReference type="FunCoup" id="A0A212F5E6">
    <property type="interactions" value="650"/>
</dbReference>
<protein>
    <submittedName>
        <fullName evidence="2">tRNA pseudouridine synthase 2</fullName>
    </submittedName>
</protein>
<dbReference type="GO" id="GO:0003723">
    <property type="term" value="F:RNA binding"/>
    <property type="evidence" value="ECO:0007669"/>
    <property type="project" value="InterPro"/>
</dbReference>
<dbReference type="Pfam" id="PF01509">
    <property type="entry name" value="TruB_N"/>
    <property type="match status" value="1"/>
</dbReference>
<reference evidence="2 3" key="1">
    <citation type="journal article" date="2011" name="Cell">
        <title>The monarch butterfly genome yields insights into long-distance migration.</title>
        <authorList>
            <person name="Zhan S."/>
            <person name="Merlin C."/>
            <person name="Boore J.L."/>
            <person name="Reppert S.M."/>
        </authorList>
    </citation>
    <scope>NUCLEOTIDE SEQUENCE [LARGE SCALE GENOMIC DNA]</scope>
    <source>
        <strain evidence="2">F-2</strain>
    </source>
</reference>
<dbReference type="SUPFAM" id="SSF55120">
    <property type="entry name" value="Pseudouridine synthase"/>
    <property type="match status" value="1"/>
</dbReference>
<dbReference type="OrthoDB" id="9995526at2759"/>
<dbReference type="Gene3D" id="3.30.2350.10">
    <property type="entry name" value="Pseudouridine synthase"/>
    <property type="match status" value="1"/>
</dbReference>
<dbReference type="InterPro" id="IPR039048">
    <property type="entry name" value="Trub2"/>
</dbReference>
<dbReference type="PANTHER" id="PTHR13195">
    <property type="entry name" value="PSEUDOURIDINE SYNTHASE-RELATED"/>
    <property type="match status" value="1"/>
</dbReference>
<sequence>MVNIKDAALAYKTLNGIICVYKPSCVSVRQVQNTILTHLCRDLNSLPDRQLEKRVEIIGATNEPMQVKLAPNYADHPLACGPRYIKEDFRCSWATHLGLFSSGVLLLGINDGTKLTYQINTARPTRAFKVHGQFGKATDTYFWNGRTMERASYKHVTREKLDRVVAHIQAAHQKTMFELSGLHMESQTAYDLASQGLIRPANSKLPIIYGVKCVHFDSPNFTLEIQSVNEYDKYLWTLVHDLGIQLKTAAHCTGLQCIRQGRFNLQLALLRKHWQLNHILNNMDQCRQLLEENENLLKPKSAHLTV</sequence>
<keyword evidence="3" id="KW-1185">Reference proteome</keyword>
<organism evidence="2 3">
    <name type="scientific">Danaus plexippus plexippus</name>
    <dbReference type="NCBI Taxonomy" id="278856"/>
    <lineage>
        <taxon>Eukaryota</taxon>
        <taxon>Metazoa</taxon>
        <taxon>Ecdysozoa</taxon>
        <taxon>Arthropoda</taxon>
        <taxon>Hexapoda</taxon>
        <taxon>Insecta</taxon>
        <taxon>Pterygota</taxon>
        <taxon>Neoptera</taxon>
        <taxon>Endopterygota</taxon>
        <taxon>Lepidoptera</taxon>
        <taxon>Glossata</taxon>
        <taxon>Ditrysia</taxon>
        <taxon>Papilionoidea</taxon>
        <taxon>Nymphalidae</taxon>
        <taxon>Danainae</taxon>
        <taxon>Danaini</taxon>
        <taxon>Danaina</taxon>
        <taxon>Danaus</taxon>
        <taxon>Danaus</taxon>
    </lineage>
</organism>
<dbReference type="EMBL" id="AGBW02010203">
    <property type="protein sequence ID" value="OWR48957.1"/>
    <property type="molecule type" value="Genomic_DNA"/>
</dbReference>
<comment type="similarity">
    <text evidence="1">Belongs to the pseudouridine synthase TruB family.</text>
</comment>
<dbReference type="InterPro" id="IPR020103">
    <property type="entry name" value="PsdUridine_synth_cat_dom_sf"/>
</dbReference>
<dbReference type="STRING" id="278856.A0A212F5E6"/>
<dbReference type="GO" id="GO:0009982">
    <property type="term" value="F:pseudouridine synthase activity"/>
    <property type="evidence" value="ECO:0007669"/>
    <property type="project" value="InterPro"/>
</dbReference>
<dbReference type="GO" id="GO:0006396">
    <property type="term" value="P:RNA processing"/>
    <property type="evidence" value="ECO:0007669"/>
    <property type="project" value="InterPro"/>
</dbReference>
<dbReference type="GO" id="GO:0001522">
    <property type="term" value="P:pseudouridine synthesis"/>
    <property type="evidence" value="ECO:0007669"/>
    <property type="project" value="InterPro"/>
</dbReference>
<dbReference type="InterPro" id="IPR002501">
    <property type="entry name" value="PsdUridine_synth_N"/>
</dbReference>
<dbReference type="PANTHER" id="PTHR13195:SF0">
    <property type="entry name" value="PSEUDOURIDYLATE SYNTHASE TRUB2, MITOCHONDRIAL"/>
    <property type="match status" value="1"/>
</dbReference>
<comment type="caution">
    <text evidence="2">The sequence shown here is derived from an EMBL/GenBank/DDBJ whole genome shotgun (WGS) entry which is preliminary data.</text>
</comment>